<comment type="caution">
    <text evidence="2">The sequence shown here is derived from an EMBL/GenBank/DDBJ whole genome shotgun (WGS) entry which is preliminary data.</text>
</comment>
<dbReference type="Proteomes" id="UP001203852">
    <property type="component" value="Unassembled WGS sequence"/>
</dbReference>
<organism evidence="2 3">
    <name type="scientific">Exophiala viscosa</name>
    <dbReference type="NCBI Taxonomy" id="2486360"/>
    <lineage>
        <taxon>Eukaryota</taxon>
        <taxon>Fungi</taxon>
        <taxon>Dikarya</taxon>
        <taxon>Ascomycota</taxon>
        <taxon>Pezizomycotina</taxon>
        <taxon>Eurotiomycetes</taxon>
        <taxon>Chaetothyriomycetidae</taxon>
        <taxon>Chaetothyriales</taxon>
        <taxon>Herpotrichiellaceae</taxon>
        <taxon>Exophiala</taxon>
    </lineage>
</organism>
<sequence length="816" mass="90096">MPPTKPSERLLTYPPMERQDLNQAQLGSFKFTPVDNIHSLTSIATKYLNQQLAQNLAKASMPKTSDRTLNASLGHKTADVATRMLDPHNHPLPADPEFFNAHIKPHLCESRLQLGPAALRSAVEGAARSPAKRPRLEFDGIQANTLFQDQSPNMDPNAASFVPTTAMSSPILPAASVNVTYPDSSTVNQSLCLALVNEQQAHNSTRLALTQEVQRCLGLESQLKKNLQQISSLTATVNNLGAIIKYNVNKDGATKEETRKKAHSSSDVEDADLKAFYRNHPRLRRSEEERKLHDAIQRQMDEVESKDPSTTIITTEPVAAAPNVVKLDETQLFNLELLKDPKFDDSPASALRRTLRKHFAIADDNKTQDKSPITPVKATVNGNKLIDISPESPEGGQDKMDKKELAKGSGLRGGHSDNNKEDEIGVGAPQAQTKPRLLTAENPVLRLVRPPCSCLHVERFTDFHIASFVSRKVWKEVFLGRRTTARPGMSRNPQDTAELTYYHQSNQPQVGANIPDITSLHVSTLGNVGFENVNANDRDEKPGMQTRGVEDAATTPTAVASSGCGPSGPVRLTVQLPSHFDGEPKWFVNKNKPIFADDAELMEAVAGADAVWVRNSPFVEHPVRYLPESAAATPNAYRTVMVDQIPLNTTLEDVLAVVRGGSLESIELHGPVGRATSFMTARIVFSYETAANTMYKQQEKAPFEINGATVRTWKPIDPTYPCNGEIEEAIYGDEQATRILLIGNINDDDYSVIPLKLARLNLSGRVIEYSWTHDGYGSLEFTDVKSAYKAMKELKRDRDLVGAIFRYDDDYTMSDY</sequence>
<feature type="compositionally biased region" description="Basic and acidic residues" evidence="1">
    <location>
        <begin position="414"/>
        <end position="423"/>
    </location>
</feature>
<dbReference type="EMBL" id="MU404353">
    <property type="protein sequence ID" value="KAI1614588.1"/>
    <property type="molecule type" value="Genomic_DNA"/>
</dbReference>
<gene>
    <name evidence="2" type="ORF">EDD36DRAFT_232609</name>
</gene>
<dbReference type="AlphaFoldDB" id="A0AAN6IEL6"/>
<feature type="compositionally biased region" description="Basic and acidic residues" evidence="1">
    <location>
        <begin position="396"/>
        <end position="406"/>
    </location>
</feature>
<name>A0AAN6IEL6_9EURO</name>
<proteinExistence type="predicted"/>
<evidence type="ECO:0000313" key="2">
    <source>
        <dbReference type="EMBL" id="KAI1614588.1"/>
    </source>
</evidence>
<evidence type="ECO:0000313" key="3">
    <source>
        <dbReference type="Proteomes" id="UP001203852"/>
    </source>
</evidence>
<reference evidence="2" key="1">
    <citation type="journal article" date="2022" name="bioRxiv">
        <title>Deciphering the potential niche of two novel black yeast fungi from a biological soil crust based on their genomes, phenotypes, and melanin regulation.</title>
        <authorList>
            <consortium name="DOE Joint Genome Institute"/>
            <person name="Carr E.C."/>
            <person name="Barton Q."/>
            <person name="Grambo S."/>
            <person name="Sullivan M."/>
            <person name="Renfro C.M."/>
            <person name="Kuo A."/>
            <person name="Pangilinan J."/>
            <person name="Lipzen A."/>
            <person name="Keymanesh K."/>
            <person name="Savage E."/>
            <person name="Barry K."/>
            <person name="Grigoriev I.V."/>
            <person name="Riekhof W.R."/>
            <person name="Harris S.S."/>
        </authorList>
    </citation>
    <scope>NUCLEOTIDE SEQUENCE</scope>
    <source>
        <strain evidence="2">JF 03-4F</strain>
    </source>
</reference>
<protein>
    <submittedName>
        <fullName evidence="2">Uncharacterized protein</fullName>
    </submittedName>
</protein>
<accession>A0AAN6IEL6</accession>
<evidence type="ECO:0000256" key="1">
    <source>
        <dbReference type="SAM" id="MobiDB-lite"/>
    </source>
</evidence>
<feature type="region of interest" description="Disordered" evidence="1">
    <location>
        <begin position="385"/>
        <end position="431"/>
    </location>
</feature>
<keyword evidence="3" id="KW-1185">Reference proteome</keyword>